<dbReference type="Gene3D" id="1.20.120.1630">
    <property type="match status" value="1"/>
</dbReference>
<comment type="subcellular location">
    <subcellularLocation>
        <location evidence="1">Endomembrane system</location>
        <topology evidence="1">Multi-pass membrane protein</topology>
    </subcellularLocation>
</comment>
<evidence type="ECO:0000256" key="3">
    <source>
        <dbReference type="ARBA" id="ARBA00022989"/>
    </source>
</evidence>
<dbReference type="EMBL" id="LIZY01000044">
    <property type="protein sequence ID" value="KPJ64075.1"/>
    <property type="molecule type" value="Genomic_DNA"/>
</dbReference>
<dbReference type="Proteomes" id="UP000052020">
    <property type="component" value="Unassembled WGS sequence"/>
</dbReference>
<evidence type="ECO:0000313" key="6">
    <source>
        <dbReference type="EMBL" id="KPJ64075.1"/>
    </source>
</evidence>
<evidence type="ECO:0000256" key="5">
    <source>
        <dbReference type="SAM" id="Phobius"/>
    </source>
</evidence>
<sequence>MVWLAEVPAPPLSCLLIGFALIAAGVGLRIWAGGHLVKKEVLTTSGPFAHLRHPLYLGSSIIGAGFCLVSGLWWSWAALGFLAVPIYGWQIGAEERLLASRFGSAFARYYRSVPRLIPRWRPARLEGQRGRFRLSRVLANREHHWSGAIVLLAMALWAVRAF</sequence>
<accession>A0A0S7XPE2</accession>
<evidence type="ECO:0000256" key="4">
    <source>
        <dbReference type="ARBA" id="ARBA00023136"/>
    </source>
</evidence>
<dbReference type="PANTHER" id="PTHR43847:SF1">
    <property type="entry name" value="BLL3993 PROTEIN"/>
    <property type="match status" value="1"/>
</dbReference>
<name>A0A0S7XPE2_9BACT</name>
<organism evidence="6 7">
    <name type="scientific">candidate division KD3-62 bacterium DG_56</name>
    <dbReference type="NCBI Taxonomy" id="1704032"/>
    <lineage>
        <taxon>Bacteria</taxon>
        <taxon>candidate division KD3-62</taxon>
    </lineage>
</organism>
<dbReference type="AlphaFoldDB" id="A0A0S7XPE2"/>
<protein>
    <recommendedName>
        <fullName evidence="8">Isoprenylcysteine carboxylmethyltransferase family protein</fullName>
    </recommendedName>
</protein>
<gene>
    <name evidence="6" type="ORF">AMK68_02445</name>
</gene>
<feature type="transmembrane region" description="Helical" evidence="5">
    <location>
        <begin position="53"/>
        <end position="76"/>
    </location>
</feature>
<keyword evidence="3 5" id="KW-1133">Transmembrane helix</keyword>
<dbReference type="GO" id="GO:0012505">
    <property type="term" value="C:endomembrane system"/>
    <property type="evidence" value="ECO:0007669"/>
    <property type="project" value="UniProtKB-SubCell"/>
</dbReference>
<dbReference type="PANTHER" id="PTHR43847">
    <property type="entry name" value="BLL3993 PROTEIN"/>
    <property type="match status" value="1"/>
</dbReference>
<evidence type="ECO:0000256" key="1">
    <source>
        <dbReference type="ARBA" id="ARBA00004127"/>
    </source>
</evidence>
<reference evidence="6 7" key="1">
    <citation type="journal article" date="2015" name="Microbiome">
        <title>Genomic resolution of linkages in carbon, nitrogen, and sulfur cycling among widespread estuary sediment bacteria.</title>
        <authorList>
            <person name="Baker B.J."/>
            <person name="Lazar C.S."/>
            <person name="Teske A.P."/>
            <person name="Dick G.J."/>
        </authorList>
    </citation>
    <scope>NUCLEOTIDE SEQUENCE [LARGE SCALE GENOMIC DNA]</scope>
    <source>
        <strain evidence="6">DG_56</strain>
    </source>
</reference>
<dbReference type="Pfam" id="PF04191">
    <property type="entry name" value="PEMT"/>
    <property type="match status" value="1"/>
</dbReference>
<feature type="transmembrane region" description="Helical" evidence="5">
    <location>
        <begin position="12"/>
        <end position="32"/>
    </location>
</feature>
<keyword evidence="4 5" id="KW-0472">Membrane</keyword>
<evidence type="ECO:0000313" key="7">
    <source>
        <dbReference type="Proteomes" id="UP000052020"/>
    </source>
</evidence>
<proteinExistence type="predicted"/>
<evidence type="ECO:0008006" key="8">
    <source>
        <dbReference type="Google" id="ProtNLM"/>
    </source>
</evidence>
<dbReference type="InterPro" id="IPR052527">
    <property type="entry name" value="Metal_cation-efflux_comp"/>
</dbReference>
<dbReference type="InterPro" id="IPR007318">
    <property type="entry name" value="Phopholipid_MeTrfase"/>
</dbReference>
<keyword evidence="2 5" id="KW-0812">Transmembrane</keyword>
<comment type="caution">
    <text evidence="6">The sequence shown here is derived from an EMBL/GenBank/DDBJ whole genome shotgun (WGS) entry which is preliminary data.</text>
</comment>
<evidence type="ECO:0000256" key="2">
    <source>
        <dbReference type="ARBA" id="ARBA00022692"/>
    </source>
</evidence>